<dbReference type="Gene3D" id="3.50.50.60">
    <property type="entry name" value="FAD/NAD(P)-binding domain"/>
    <property type="match status" value="2"/>
</dbReference>
<dbReference type="PANTHER" id="PTHR42877">
    <property type="entry name" value="L-ORNITHINE N(5)-MONOOXYGENASE-RELATED"/>
    <property type="match status" value="1"/>
</dbReference>
<comment type="similarity">
    <text evidence="1">Belongs to the FAD-binding monooxygenase family.</text>
</comment>
<evidence type="ECO:0000256" key="1">
    <source>
        <dbReference type="ARBA" id="ARBA00010139"/>
    </source>
</evidence>
<evidence type="ECO:0000313" key="2">
    <source>
        <dbReference type="EMBL" id="CAK7222485.1"/>
    </source>
</evidence>
<proteinExistence type="inferred from homology"/>
<organism evidence="2 3">
    <name type="scientific">Sporothrix curviconia</name>
    <dbReference type="NCBI Taxonomy" id="1260050"/>
    <lineage>
        <taxon>Eukaryota</taxon>
        <taxon>Fungi</taxon>
        <taxon>Dikarya</taxon>
        <taxon>Ascomycota</taxon>
        <taxon>Pezizomycotina</taxon>
        <taxon>Sordariomycetes</taxon>
        <taxon>Sordariomycetidae</taxon>
        <taxon>Ophiostomatales</taxon>
        <taxon>Ophiostomataceae</taxon>
        <taxon>Sporothrix</taxon>
    </lineage>
</organism>
<keyword evidence="3" id="KW-1185">Reference proteome</keyword>
<dbReference type="Pfam" id="PF13450">
    <property type="entry name" value="NAD_binding_8"/>
    <property type="match status" value="1"/>
</dbReference>
<dbReference type="Proteomes" id="UP001642405">
    <property type="component" value="Unassembled WGS sequence"/>
</dbReference>
<gene>
    <name evidence="2" type="ORF">SCUCBS95973_004857</name>
</gene>
<dbReference type="EMBL" id="CAWUHB010000025">
    <property type="protein sequence ID" value="CAK7222485.1"/>
    <property type="molecule type" value="Genomic_DNA"/>
</dbReference>
<reference evidence="2 3" key="1">
    <citation type="submission" date="2024-01" db="EMBL/GenBank/DDBJ databases">
        <authorList>
            <person name="Allen C."/>
            <person name="Tagirdzhanova G."/>
        </authorList>
    </citation>
    <scope>NUCLEOTIDE SEQUENCE [LARGE SCALE GENOMIC DNA]</scope>
</reference>
<dbReference type="PANTHER" id="PTHR42877:SF6">
    <property type="entry name" value="MONOOXYGENASE, PUTATIVE (AFU_ORTHOLOGUE AFUA_3G15050)-RELATED"/>
    <property type="match status" value="1"/>
</dbReference>
<comment type="caution">
    <text evidence="2">The sequence shown here is derived from an EMBL/GenBank/DDBJ whole genome shotgun (WGS) entry which is preliminary data.</text>
</comment>
<dbReference type="InterPro" id="IPR051209">
    <property type="entry name" value="FAD-bind_Monooxygenase_sf"/>
</dbReference>
<protein>
    <submittedName>
        <fullName evidence="2">Uncharacterized protein</fullName>
    </submittedName>
</protein>
<evidence type="ECO:0000313" key="3">
    <source>
        <dbReference type="Proteomes" id="UP001642405"/>
    </source>
</evidence>
<dbReference type="SUPFAM" id="SSF51905">
    <property type="entry name" value="FAD/NAD(P)-binding domain"/>
    <property type="match status" value="2"/>
</dbReference>
<sequence length="615" mass="67680">MPHDAIFVAEDVPLDPHPPIKVVIVGAGLGGIITAILLSHKVPNLEYTLIDRQGRIGGTWAANVYPGVRCDIPSHCYQPTFAPNPRWSEYYSTGAEIQAYYERLVDQYDLRPHIRLRQELLSATWVADDAVWDLCIKDLATGIETHETTPFFINAQGRLSKPKFPDIPGLFTTFAGTVVHTAAWDTGLDLANKRVAVIGNGSSGQQILPMIAPRVAHVDHYVRSRVWITPTFQKNLVEATGTNPGAHQYTDAEKIRFEADPAAYLAYRRSIEANLHTKFHRNILGSKENEALRTACIDTMRQRVGGSQDWLDRLVPEFAPGCKRLTPAPGYLEAITGTTVVGGGGGGGGGGDAGKVTYIDTPLVSATEAGLVTADGVERRVDVVIAATGFANGFVPQFPIIGRNGIDISQAWAAGGDVGYPETYFGVMAPDMPNYFFVLQAQSNGGGGSIPLQCELSATYIAKVLRKMQLQQYRSITPSREATEDFNAYCAGHFQDKVVSDNCSSWLKMETAAAAATPTEKEKGKGTSSRTLVWWPGSGHHRIQAYLDPRWEDFEYERQRTPQAQRNRYHYFGNGWTTIEQDAGAQEKSAAEVLTGYLHEAETMDLRSLHEQWYE</sequence>
<accession>A0ABP0BTZ6</accession>
<name>A0ABP0BTZ6_9PEZI</name>
<dbReference type="InterPro" id="IPR036188">
    <property type="entry name" value="FAD/NAD-bd_sf"/>
</dbReference>